<gene>
    <name evidence="1" type="ORF">LCGC14_1112640</name>
</gene>
<dbReference type="EMBL" id="LAZR01005090">
    <property type="protein sequence ID" value="KKN02935.1"/>
    <property type="molecule type" value="Genomic_DNA"/>
</dbReference>
<comment type="caution">
    <text evidence="1">The sequence shown here is derived from an EMBL/GenBank/DDBJ whole genome shotgun (WGS) entry which is preliminary data.</text>
</comment>
<protein>
    <submittedName>
        <fullName evidence="1">Uncharacterized protein</fullName>
    </submittedName>
</protein>
<dbReference type="AlphaFoldDB" id="A0A0F9M6A4"/>
<name>A0A0F9M6A4_9ZZZZ</name>
<proteinExistence type="predicted"/>
<evidence type="ECO:0000313" key="1">
    <source>
        <dbReference type="EMBL" id="KKN02935.1"/>
    </source>
</evidence>
<sequence length="144" mass="16387">MTRQIIVPEPIACINIQTKKLLQREIKPVQIKDGNVIAAAVLEDDEPWSLYRGLAVFVGQREEWQKPLDKALRLFKFLTRLDGAEVGKPIEISDELWRPLRDTLVAEDFEIPFPYNVQLPPLFQPVLDAQAPAQTLQEVSQAEA</sequence>
<accession>A0A0F9M6A4</accession>
<reference evidence="1" key="1">
    <citation type="journal article" date="2015" name="Nature">
        <title>Complex archaea that bridge the gap between prokaryotes and eukaryotes.</title>
        <authorList>
            <person name="Spang A."/>
            <person name="Saw J.H."/>
            <person name="Jorgensen S.L."/>
            <person name="Zaremba-Niedzwiedzka K."/>
            <person name="Martijn J."/>
            <person name="Lind A.E."/>
            <person name="van Eijk R."/>
            <person name="Schleper C."/>
            <person name="Guy L."/>
            <person name="Ettema T.J."/>
        </authorList>
    </citation>
    <scope>NUCLEOTIDE SEQUENCE</scope>
</reference>
<organism evidence="1">
    <name type="scientific">marine sediment metagenome</name>
    <dbReference type="NCBI Taxonomy" id="412755"/>
    <lineage>
        <taxon>unclassified sequences</taxon>
        <taxon>metagenomes</taxon>
        <taxon>ecological metagenomes</taxon>
    </lineage>
</organism>